<name>A0A195CGG1_9HYME</name>
<dbReference type="EMBL" id="KQ977791">
    <property type="protein sequence ID" value="KYM99812.1"/>
    <property type="molecule type" value="Genomic_DNA"/>
</dbReference>
<feature type="non-terminal residue" evidence="1">
    <location>
        <position position="1"/>
    </location>
</feature>
<evidence type="ECO:0000313" key="1">
    <source>
        <dbReference type="EMBL" id="KYM99812.1"/>
    </source>
</evidence>
<gene>
    <name evidence="1" type="ORF">ALC62_09430</name>
</gene>
<accession>A0A195CGG1</accession>
<dbReference type="Proteomes" id="UP000078542">
    <property type="component" value="Unassembled WGS sequence"/>
</dbReference>
<organism evidence="1 2">
    <name type="scientific">Cyphomyrmex costatus</name>
    <dbReference type="NCBI Taxonomy" id="456900"/>
    <lineage>
        <taxon>Eukaryota</taxon>
        <taxon>Metazoa</taxon>
        <taxon>Ecdysozoa</taxon>
        <taxon>Arthropoda</taxon>
        <taxon>Hexapoda</taxon>
        <taxon>Insecta</taxon>
        <taxon>Pterygota</taxon>
        <taxon>Neoptera</taxon>
        <taxon>Endopterygota</taxon>
        <taxon>Hymenoptera</taxon>
        <taxon>Apocrita</taxon>
        <taxon>Aculeata</taxon>
        <taxon>Formicoidea</taxon>
        <taxon>Formicidae</taxon>
        <taxon>Myrmicinae</taxon>
        <taxon>Cyphomyrmex</taxon>
    </lineage>
</organism>
<evidence type="ECO:0000313" key="2">
    <source>
        <dbReference type="Proteomes" id="UP000078542"/>
    </source>
</evidence>
<dbReference type="AlphaFoldDB" id="A0A195CGG1"/>
<sequence length="71" mass="7602">ARVSGPRAEAAKSIIVIVSDKKQHPLVAAAVAGVSTERGRTMYVCHREELPVCSWDTGFSRRNANNNPGAP</sequence>
<keyword evidence="2" id="KW-1185">Reference proteome</keyword>
<reference evidence="1 2" key="1">
    <citation type="submission" date="2016-03" db="EMBL/GenBank/DDBJ databases">
        <title>Cyphomyrmex costatus WGS genome.</title>
        <authorList>
            <person name="Nygaard S."/>
            <person name="Hu H."/>
            <person name="Boomsma J."/>
            <person name="Zhang G."/>
        </authorList>
    </citation>
    <scope>NUCLEOTIDE SEQUENCE [LARGE SCALE GENOMIC DNA]</scope>
    <source>
        <strain evidence="1">MS0001</strain>
        <tissue evidence="1">Whole body</tissue>
    </source>
</reference>
<proteinExistence type="predicted"/>
<protein>
    <submittedName>
        <fullName evidence="1">Uncharacterized protein</fullName>
    </submittedName>
</protein>